<feature type="region of interest" description="Disordered" evidence="1">
    <location>
        <begin position="1"/>
        <end position="29"/>
    </location>
</feature>
<dbReference type="RefSeq" id="WP_049583068.1">
    <property type="nucleotide sequence ID" value="NZ_CAWQXX010000031.1"/>
</dbReference>
<evidence type="ECO:0000256" key="1">
    <source>
        <dbReference type="SAM" id="MobiDB-lite"/>
    </source>
</evidence>
<dbReference type="OrthoDB" id="6637603at2"/>
<dbReference type="GeneID" id="45656063"/>
<evidence type="ECO:0000313" key="3">
    <source>
        <dbReference type="Proteomes" id="UP000183223"/>
    </source>
</evidence>
<evidence type="ECO:0000313" key="2">
    <source>
        <dbReference type="EMBL" id="SCZ72078.1"/>
    </source>
</evidence>
<proteinExistence type="predicted"/>
<dbReference type="EMBL" id="FMWJ01000028">
    <property type="protein sequence ID" value="SCZ72078.1"/>
    <property type="molecule type" value="Genomic_DNA"/>
</dbReference>
<gene>
    <name evidence="2" type="ORF">SAMN02982990_03946</name>
</gene>
<accession>A0A1G5RDW4</accession>
<organism evidence="2 3">
    <name type="scientific">Photorhabdus luminescens</name>
    <name type="common">Xenorhabdus luminescens</name>
    <dbReference type="NCBI Taxonomy" id="29488"/>
    <lineage>
        <taxon>Bacteria</taxon>
        <taxon>Pseudomonadati</taxon>
        <taxon>Pseudomonadota</taxon>
        <taxon>Gammaproteobacteria</taxon>
        <taxon>Enterobacterales</taxon>
        <taxon>Morganellaceae</taxon>
        <taxon>Photorhabdus</taxon>
    </lineage>
</organism>
<sequence length="94" mass="10911">MGCQNKPHTAGVTSVSRESRVTHNRRQARKLTPEEFLSLDAVKEYLAIYPDSVRRDPDTDEIWLNKTLMIMYLDLCQEKKFKKALLKAMKKQGV</sequence>
<reference evidence="3" key="1">
    <citation type="submission" date="2016-10" db="EMBL/GenBank/DDBJ databases">
        <authorList>
            <person name="Varghese N."/>
            <person name="Submissions S."/>
        </authorList>
    </citation>
    <scope>NUCLEOTIDE SEQUENCE [LARGE SCALE GENOMIC DNA]</scope>
    <source>
        <strain evidence="3">ATCC 29999</strain>
    </source>
</reference>
<name>A0A1G5RDW4_PHOLU</name>
<dbReference type="Proteomes" id="UP000183223">
    <property type="component" value="Unassembled WGS sequence"/>
</dbReference>
<keyword evidence="3" id="KW-1185">Reference proteome</keyword>
<dbReference type="AlphaFoldDB" id="A0A1G5RDW4"/>
<protein>
    <submittedName>
        <fullName evidence="2">Uncharacterized protein</fullName>
    </submittedName>
</protein>